<feature type="chain" id="PRO_5043073751" description="Metalloendopeptidase" evidence="11">
    <location>
        <begin position="20"/>
        <end position="428"/>
    </location>
</feature>
<dbReference type="PROSITE" id="PS51670">
    <property type="entry name" value="SHKT"/>
    <property type="match status" value="1"/>
</dbReference>
<evidence type="ECO:0000256" key="8">
    <source>
        <dbReference type="ARBA" id="ARBA00023157"/>
    </source>
</evidence>
<feature type="binding site" evidence="10">
    <location>
        <position position="206"/>
    </location>
    <ligand>
        <name>Zn(2+)</name>
        <dbReference type="ChEBI" id="CHEBI:29105"/>
        <note>catalytic</note>
    </ligand>
</feature>
<dbReference type="PRINTS" id="PR00480">
    <property type="entry name" value="ASTACIN"/>
</dbReference>
<feature type="domain" description="ShKT" evidence="12">
    <location>
        <begin position="392"/>
        <end position="428"/>
    </location>
</feature>
<comment type="cofactor">
    <cofactor evidence="10 11">
        <name>Zn(2+)</name>
        <dbReference type="ChEBI" id="CHEBI:29105"/>
    </cofactor>
    <text evidence="10 11">Binds 1 zinc ion per subunit.</text>
</comment>
<dbReference type="Proteomes" id="UP000271087">
    <property type="component" value="Unassembled WGS sequence"/>
</dbReference>
<evidence type="ECO:0000256" key="9">
    <source>
        <dbReference type="PROSITE-ProRule" id="PRU01005"/>
    </source>
</evidence>
<evidence type="ECO:0000313" key="15">
    <source>
        <dbReference type="Proteomes" id="UP000271087"/>
    </source>
</evidence>
<dbReference type="PANTHER" id="PTHR10127">
    <property type="entry name" value="DISCOIDIN, CUB, EGF, LAMININ , AND ZINC METALLOPROTEASE DOMAIN CONTAINING"/>
    <property type="match status" value="1"/>
</dbReference>
<feature type="binding site" evidence="10">
    <location>
        <position position="216"/>
    </location>
    <ligand>
        <name>Zn(2+)</name>
        <dbReference type="ChEBI" id="CHEBI:29105"/>
        <note>catalytic</note>
    </ligand>
</feature>
<evidence type="ECO:0000256" key="4">
    <source>
        <dbReference type="ARBA" id="ARBA00022801"/>
    </source>
</evidence>
<dbReference type="GO" id="GO:0006508">
    <property type="term" value="P:proteolysis"/>
    <property type="evidence" value="ECO:0007669"/>
    <property type="project" value="UniProtKB-KW"/>
</dbReference>
<dbReference type="STRING" id="42157.A0A182EE40"/>
<dbReference type="InterPro" id="IPR003582">
    <property type="entry name" value="ShKT_dom"/>
</dbReference>
<reference evidence="14 15" key="2">
    <citation type="submission" date="2018-08" db="EMBL/GenBank/DDBJ databases">
        <authorList>
            <person name="Laetsch R D."/>
            <person name="Stevens L."/>
            <person name="Kumar S."/>
            <person name="Blaxter L. M."/>
        </authorList>
    </citation>
    <scope>NUCLEOTIDE SEQUENCE [LARGE SCALE GENOMIC DNA]</scope>
</reference>
<dbReference type="InterPro" id="IPR024079">
    <property type="entry name" value="MetalloPept_cat_dom_sf"/>
</dbReference>
<organism evidence="16">
    <name type="scientific">Onchocerca ochengi</name>
    <name type="common">Filarial nematode worm</name>
    <dbReference type="NCBI Taxonomy" id="42157"/>
    <lineage>
        <taxon>Eukaryota</taxon>
        <taxon>Metazoa</taxon>
        <taxon>Ecdysozoa</taxon>
        <taxon>Nematoda</taxon>
        <taxon>Chromadorea</taxon>
        <taxon>Rhabditida</taxon>
        <taxon>Spirurina</taxon>
        <taxon>Spiruromorpha</taxon>
        <taxon>Filarioidea</taxon>
        <taxon>Onchocercidae</taxon>
        <taxon>Onchocerca</taxon>
    </lineage>
</organism>
<dbReference type="GO" id="GO:0004222">
    <property type="term" value="F:metalloendopeptidase activity"/>
    <property type="evidence" value="ECO:0007669"/>
    <property type="project" value="UniProtKB-UniRule"/>
</dbReference>
<feature type="signal peptide" evidence="11">
    <location>
        <begin position="1"/>
        <end position="19"/>
    </location>
</feature>
<proteinExistence type="predicted"/>
<comment type="function">
    <text evidence="1">Metalloprotease.</text>
</comment>
<evidence type="ECO:0000256" key="2">
    <source>
        <dbReference type="ARBA" id="ARBA00022670"/>
    </source>
</evidence>
<evidence type="ECO:0000259" key="12">
    <source>
        <dbReference type="PROSITE" id="PS51670"/>
    </source>
</evidence>
<keyword evidence="7" id="KW-0865">Zymogen</keyword>
<evidence type="ECO:0000256" key="6">
    <source>
        <dbReference type="ARBA" id="ARBA00023049"/>
    </source>
</evidence>
<dbReference type="CDD" id="cd04280">
    <property type="entry name" value="ZnMc_astacin_like"/>
    <property type="match status" value="1"/>
</dbReference>
<keyword evidence="4 10" id="KW-0378">Hydrolase</keyword>
<keyword evidence="2 10" id="KW-0645">Protease</keyword>
<keyword evidence="8" id="KW-1015">Disulfide bond</keyword>
<feature type="domain" description="Peptidase M12A" evidence="13">
    <location>
        <begin position="115"/>
        <end position="310"/>
    </location>
</feature>
<dbReference type="EC" id="3.4.24.-" evidence="11"/>
<dbReference type="Gene3D" id="3.40.390.10">
    <property type="entry name" value="Collagenase (Catalytic Domain)"/>
    <property type="match status" value="1"/>
</dbReference>
<dbReference type="AlphaFoldDB" id="A0A182EE40"/>
<keyword evidence="6 10" id="KW-0482">Metalloprotease</keyword>
<keyword evidence="5 10" id="KW-0862">Zinc</keyword>
<evidence type="ECO:0000256" key="1">
    <source>
        <dbReference type="ARBA" id="ARBA00002657"/>
    </source>
</evidence>
<evidence type="ECO:0000313" key="14">
    <source>
        <dbReference type="EMBL" id="VDK82033.1"/>
    </source>
</evidence>
<dbReference type="OrthoDB" id="291007at2759"/>
<accession>A0A182EE40</accession>
<reference evidence="16" key="1">
    <citation type="submission" date="2016-06" db="UniProtKB">
        <authorList>
            <consortium name="WormBaseParasite"/>
        </authorList>
    </citation>
    <scope>IDENTIFICATION</scope>
</reference>
<dbReference type="Pfam" id="PF01400">
    <property type="entry name" value="Astacin"/>
    <property type="match status" value="1"/>
</dbReference>
<keyword evidence="11" id="KW-0732">Signal</keyword>
<evidence type="ECO:0000256" key="10">
    <source>
        <dbReference type="PROSITE-ProRule" id="PRU01211"/>
    </source>
</evidence>
<evidence type="ECO:0000256" key="5">
    <source>
        <dbReference type="ARBA" id="ARBA00022833"/>
    </source>
</evidence>
<dbReference type="GO" id="GO:0008270">
    <property type="term" value="F:zinc ion binding"/>
    <property type="evidence" value="ECO:0007669"/>
    <property type="project" value="UniProtKB-UniRule"/>
</dbReference>
<evidence type="ECO:0000313" key="16">
    <source>
        <dbReference type="WBParaSite" id="nOo.2.0.1.t06343-RA"/>
    </source>
</evidence>
<name>A0A182EE40_ONCOC</name>
<keyword evidence="3 10" id="KW-0479">Metal-binding</keyword>
<dbReference type="WBParaSite" id="nOo.2.0.1.t06343-RA">
    <property type="protein sequence ID" value="nOo.2.0.1.t06343-RA"/>
    <property type="gene ID" value="nOo.2.0.1.g06343"/>
</dbReference>
<dbReference type="InterPro" id="IPR001506">
    <property type="entry name" value="Peptidase_M12A"/>
</dbReference>
<gene>
    <name evidence="14" type="ORF">NOO_LOCUS6343</name>
</gene>
<evidence type="ECO:0000259" key="13">
    <source>
        <dbReference type="PROSITE" id="PS51864"/>
    </source>
</evidence>
<dbReference type="SMART" id="SM00235">
    <property type="entry name" value="ZnMc"/>
    <property type="match status" value="1"/>
</dbReference>
<feature type="binding site" evidence="10">
    <location>
        <position position="210"/>
    </location>
    <ligand>
        <name>Zn(2+)</name>
        <dbReference type="ChEBI" id="CHEBI:29105"/>
        <note>catalytic</note>
    </ligand>
</feature>
<dbReference type="SUPFAM" id="SSF55486">
    <property type="entry name" value="Metalloproteases ('zincins'), catalytic domain"/>
    <property type="match status" value="1"/>
</dbReference>
<evidence type="ECO:0000256" key="7">
    <source>
        <dbReference type="ARBA" id="ARBA00023145"/>
    </source>
</evidence>
<dbReference type="PANTHER" id="PTHR10127:SF890">
    <property type="entry name" value="ZINC METALLOPROTEINASE NAS-13"/>
    <property type="match status" value="1"/>
</dbReference>
<feature type="active site" evidence="10">
    <location>
        <position position="207"/>
    </location>
</feature>
<dbReference type="InterPro" id="IPR006026">
    <property type="entry name" value="Peptidase_Metallo"/>
</dbReference>
<evidence type="ECO:0000256" key="11">
    <source>
        <dbReference type="RuleBase" id="RU361183"/>
    </source>
</evidence>
<protein>
    <recommendedName>
        <fullName evidence="11">Metalloendopeptidase</fullName>
        <ecNumber evidence="11">3.4.24.-</ecNumber>
    </recommendedName>
</protein>
<evidence type="ECO:0000256" key="3">
    <source>
        <dbReference type="ARBA" id="ARBA00022723"/>
    </source>
</evidence>
<dbReference type="InterPro" id="IPR034035">
    <property type="entry name" value="Astacin-like_dom"/>
</dbReference>
<sequence>MITLALLIILLTEEFRVYFTEINAIPLTTTDLKKKLKSTSTSSAIQIEDEASYSTLSSEDDDDMYREDLFEGDIVLSNNITVANRIPSIVWNTACCKSPNNFSIPQLEMLAIQHNAVRQKTLLWPNGRVPYVISPAYSNISKLIIMEAFKEYRRQTCIRFVPKKSFDFNYIYITPNDGCYSMIGNNGGRQEVSLGDGCLRKGVVIHELMHVLGFFHEQNRADRDLYVDILWENIKPSLVEQFDKYSATIIDDLGSPYDYDSVMHYSARAFSKNGKPTILPKSIDKAIKIGQRRGLSPIDVWKINKLYNCNKKISVNSDSNIQNLINGEQFKEPEVQVFVPIRGQFATTIRTVTASSTLSTHNTVTITNTSNNNNSTGTTDIQGSALEKMQYCSDHHSYCKILKTLLKNFCVIYSRFAQDYCAYSCGKC</sequence>
<dbReference type="EMBL" id="UYRW01001943">
    <property type="protein sequence ID" value="VDK82033.1"/>
    <property type="molecule type" value="Genomic_DNA"/>
</dbReference>
<comment type="caution">
    <text evidence="9">Lacks conserved residue(s) required for the propagation of feature annotation.</text>
</comment>
<keyword evidence="15" id="KW-1185">Reference proteome</keyword>
<dbReference type="PROSITE" id="PS51864">
    <property type="entry name" value="ASTACIN"/>
    <property type="match status" value="1"/>
</dbReference>